<reference evidence="1" key="1">
    <citation type="submission" date="2023-06" db="EMBL/GenBank/DDBJ databases">
        <title>Genome-scale phylogeny and comparative genomics of the fungal order Sordariales.</title>
        <authorList>
            <consortium name="Lawrence Berkeley National Laboratory"/>
            <person name="Hensen N."/>
            <person name="Bonometti L."/>
            <person name="Westerberg I."/>
            <person name="Brannstrom I.O."/>
            <person name="Guillou S."/>
            <person name="Cros-Aarteil S."/>
            <person name="Calhoun S."/>
            <person name="Haridas S."/>
            <person name="Kuo A."/>
            <person name="Mondo S."/>
            <person name="Pangilinan J."/>
            <person name="Riley R."/>
            <person name="Labutti K."/>
            <person name="Andreopoulos B."/>
            <person name="Lipzen A."/>
            <person name="Chen C."/>
            <person name="Yanf M."/>
            <person name="Daum C."/>
            <person name="Ng V."/>
            <person name="Clum A."/>
            <person name="Steindorff A."/>
            <person name="Ohm R."/>
            <person name="Martin F."/>
            <person name="Silar P."/>
            <person name="Natvig D."/>
            <person name="Lalanne C."/>
            <person name="Gautier V."/>
            <person name="Ament-Velasquez S.L."/>
            <person name="Kruys A."/>
            <person name="Hutchinson M.I."/>
            <person name="Powell A.J."/>
            <person name="Barry K."/>
            <person name="Miller A.N."/>
            <person name="Grigoriev I.V."/>
            <person name="Debuchy R."/>
            <person name="Gladieux P."/>
            <person name="Thoren M.H."/>
            <person name="Johannesson H."/>
        </authorList>
    </citation>
    <scope>NUCLEOTIDE SEQUENCE</scope>
    <source>
        <strain evidence="1">SMH2532-1</strain>
    </source>
</reference>
<gene>
    <name evidence="1" type="ORF">B0T16DRAFT_317595</name>
</gene>
<accession>A0AA39YQF2</accession>
<evidence type="ECO:0000313" key="1">
    <source>
        <dbReference type="EMBL" id="KAK0655470.1"/>
    </source>
</evidence>
<sequence length="104" mass="10755">MSFNKILAKKVLGHVSTSGGKSLVLSAATKTSLWFRPDGAADAIKAPLEAAVAANESAIPGNTAEVIAREGNHTSEADSRSHITAVCVDDSGNFIRTVHLPTGK</sequence>
<organism evidence="1 2">
    <name type="scientific">Cercophora newfieldiana</name>
    <dbReference type="NCBI Taxonomy" id="92897"/>
    <lineage>
        <taxon>Eukaryota</taxon>
        <taxon>Fungi</taxon>
        <taxon>Dikarya</taxon>
        <taxon>Ascomycota</taxon>
        <taxon>Pezizomycotina</taxon>
        <taxon>Sordariomycetes</taxon>
        <taxon>Sordariomycetidae</taxon>
        <taxon>Sordariales</taxon>
        <taxon>Lasiosphaeriaceae</taxon>
        <taxon>Cercophora</taxon>
    </lineage>
</organism>
<protein>
    <submittedName>
        <fullName evidence="1">Uncharacterized protein</fullName>
    </submittedName>
</protein>
<dbReference type="Proteomes" id="UP001174936">
    <property type="component" value="Unassembled WGS sequence"/>
</dbReference>
<comment type="caution">
    <text evidence="1">The sequence shown here is derived from an EMBL/GenBank/DDBJ whole genome shotgun (WGS) entry which is preliminary data.</text>
</comment>
<name>A0AA39YQF2_9PEZI</name>
<keyword evidence="2" id="KW-1185">Reference proteome</keyword>
<evidence type="ECO:0000313" key="2">
    <source>
        <dbReference type="Proteomes" id="UP001174936"/>
    </source>
</evidence>
<dbReference type="AlphaFoldDB" id="A0AA39YQF2"/>
<dbReference type="EMBL" id="JAULSV010000001">
    <property type="protein sequence ID" value="KAK0655470.1"/>
    <property type="molecule type" value="Genomic_DNA"/>
</dbReference>
<proteinExistence type="predicted"/>